<gene>
    <name evidence="2" type="ORF">LX32DRAFT_698862</name>
</gene>
<dbReference type="PANTHER" id="PTHR24148:SF64">
    <property type="entry name" value="HETEROKARYON INCOMPATIBILITY DOMAIN-CONTAINING PROTEIN"/>
    <property type="match status" value="1"/>
</dbReference>
<dbReference type="Proteomes" id="UP001232148">
    <property type="component" value="Unassembled WGS sequence"/>
</dbReference>
<dbReference type="AlphaFoldDB" id="A0AAD9LXR3"/>
<keyword evidence="3" id="KW-1185">Reference proteome</keyword>
<sequence length="629" mass="70423">MIGFLRRQVTEIRAQGPRDFVDVEHPVYRRLPVRPDEIRILKLQPGRSVSSPIEVYLSVARLGDQSVPYDALSYRWGDSNDKVTIRVNGESLEVTRSLATALRHLRQLNREVTLWADSICINQGNDSEKNLQVALMGDIYRTADCVRIWLGTGSNYTEEAMQLVNDCNVFPDGSVVVQRIVSDERGATGLAELLRRPYWNRMWMFQEILLAKLAHVHCDTFDAPFDAFVYMDVLSSRAHLWPDRRTSPRWIFDLRRAFFNIAQFTIAPAELGNLEDVLLATRVLQASDPRDKLFALMGTCDMASYLTIDYQTPFRDVYVEFTKNHSRLTGKLSLVLTAGWRNPESEDGAGQLPSWTPDYRSPRPESDIYAGFAAAGIFDASKGRHFADESPEEYLPVGALRTRGFILDTIESAVPLLGGDDGRSQVLGAFDLQRPRRQDDPSGKSQLQALCETIIFDADGVKENDGEEARAHKKDRKRKHLLGFMHDLALRHGRFSAKGAGIPFSWDTFLGYPRTGDLESTVRCYEQLGGSEPGALDEYRAMFVKEYNANAGKISSAFATRGNIFGRSNCTIRPGDVVAVLHGSDLPVVLRRDGPCYKFIGGAYVGGIMYGEVMDDVAIASRAESILLI</sequence>
<dbReference type="PANTHER" id="PTHR24148">
    <property type="entry name" value="ANKYRIN REPEAT DOMAIN-CONTAINING PROTEIN 39 HOMOLOG-RELATED"/>
    <property type="match status" value="1"/>
</dbReference>
<evidence type="ECO:0000313" key="2">
    <source>
        <dbReference type="EMBL" id="KAK2022170.1"/>
    </source>
</evidence>
<feature type="domain" description="Heterokaryon incompatibility" evidence="1">
    <location>
        <begin position="69"/>
        <end position="207"/>
    </location>
</feature>
<name>A0AAD9LXR3_9PEZI</name>
<dbReference type="InterPro" id="IPR052895">
    <property type="entry name" value="HetReg/Transcr_Mod"/>
</dbReference>
<evidence type="ECO:0000259" key="1">
    <source>
        <dbReference type="Pfam" id="PF06985"/>
    </source>
</evidence>
<proteinExistence type="predicted"/>
<dbReference type="InterPro" id="IPR010730">
    <property type="entry name" value="HET"/>
</dbReference>
<evidence type="ECO:0000313" key="3">
    <source>
        <dbReference type="Proteomes" id="UP001232148"/>
    </source>
</evidence>
<comment type="caution">
    <text evidence="2">The sequence shown here is derived from an EMBL/GenBank/DDBJ whole genome shotgun (WGS) entry which is preliminary data.</text>
</comment>
<organism evidence="2 3">
    <name type="scientific">Colletotrichum zoysiae</name>
    <dbReference type="NCBI Taxonomy" id="1216348"/>
    <lineage>
        <taxon>Eukaryota</taxon>
        <taxon>Fungi</taxon>
        <taxon>Dikarya</taxon>
        <taxon>Ascomycota</taxon>
        <taxon>Pezizomycotina</taxon>
        <taxon>Sordariomycetes</taxon>
        <taxon>Hypocreomycetidae</taxon>
        <taxon>Glomerellales</taxon>
        <taxon>Glomerellaceae</taxon>
        <taxon>Colletotrichum</taxon>
        <taxon>Colletotrichum graminicola species complex</taxon>
    </lineage>
</organism>
<dbReference type="Pfam" id="PF26639">
    <property type="entry name" value="Het-6_barrel"/>
    <property type="match status" value="1"/>
</dbReference>
<dbReference type="Pfam" id="PF06985">
    <property type="entry name" value="HET"/>
    <property type="match status" value="1"/>
</dbReference>
<dbReference type="EMBL" id="MU843056">
    <property type="protein sequence ID" value="KAK2022170.1"/>
    <property type="molecule type" value="Genomic_DNA"/>
</dbReference>
<protein>
    <submittedName>
        <fullName evidence="2">HET-domain-containing protein</fullName>
    </submittedName>
</protein>
<reference evidence="2" key="1">
    <citation type="submission" date="2021-06" db="EMBL/GenBank/DDBJ databases">
        <title>Comparative genomics, transcriptomics and evolutionary studies reveal genomic signatures of adaptation to plant cell wall in hemibiotrophic fungi.</title>
        <authorList>
            <consortium name="DOE Joint Genome Institute"/>
            <person name="Baroncelli R."/>
            <person name="Diaz J.F."/>
            <person name="Benocci T."/>
            <person name="Peng M."/>
            <person name="Battaglia E."/>
            <person name="Haridas S."/>
            <person name="Andreopoulos W."/>
            <person name="Labutti K."/>
            <person name="Pangilinan J."/>
            <person name="Floch G.L."/>
            <person name="Makela M.R."/>
            <person name="Henrissat B."/>
            <person name="Grigoriev I.V."/>
            <person name="Crouch J.A."/>
            <person name="De Vries R.P."/>
            <person name="Sukno S.A."/>
            <person name="Thon M.R."/>
        </authorList>
    </citation>
    <scope>NUCLEOTIDE SEQUENCE</scope>
    <source>
        <strain evidence="2">MAFF235873</strain>
    </source>
</reference>
<accession>A0AAD9LXR3</accession>